<evidence type="ECO:0000259" key="14">
    <source>
        <dbReference type="PROSITE" id="PS50157"/>
    </source>
</evidence>
<organism evidence="16 17">
    <name type="scientific">Pantherophis guttatus</name>
    <name type="common">Corn snake</name>
    <name type="synonym">Elaphe guttata</name>
    <dbReference type="NCBI Taxonomy" id="94885"/>
    <lineage>
        <taxon>Eukaryota</taxon>
        <taxon>Metazoa</taxon>
        <taxon>Chordata</taxon>
        <taxon>Craniata</taxon>
        <taxon>Vertebrata</taxon>
        <taxon>Euteleostomi</taxon>
        <taxon>Lepidosauria</taxon>
        <taxon>Squamata</taxon>
        <taxon>Bifurcata</taxon>
        <taxon>Unidentata</taxon>
        <taxon>Episquamata</taxon>
        <taxon>Toxicofera</taxon>
        <taxon>Serpentes</taxon>
        <taxon>Colubroidea</taxon>
        <taxon>Colubridae</taxon>
        <taxon>Colubrinae</taxon>
        <taxon>Pantherophis</taxon>
    </lineage>
</organism>
<dbReference type="FunFam" id="3.30.160.60:FF:000540">
    <property type="entry name" value="zinc finger protein 263 isoform X1"/>
    <property type="match status" value="1"/>
</dbReference>
<dbReference type="PROSITE" id="PS50157">
    <property type="entry name" value="ZINC_FINGER_C2H2_2"/>
    <property type="match status" value="3"/>
</dbReference>
<dbReference type="FunFam" id="1.10.4020.10:FF:000001">
    <property type="entry name" value="zinc finger protein 263 isoform X1"/>
    <property type="match status" value="1"/>
</dbReference>
<dbReference type="InParanoid" id="A0A6P9BIZ8"/>
<evidence type="ECO:0000256" key="8">
    <source>
        <dbReference type="ARBA" id="ARBA00023015"/>
    </source>
</evidence>
<dbReference type="CDD" id="cd07936">
    <property type="entry name" value="SCAN"/>
    <property type="match status" value="1"/>
</dbReference>
<evidence type="ECO:0000259" key="15">
    <source>
        <dbReference type="PROSITE" id="PS50804"/>
    </source>
</evidence>
<feature type="domain" description="C2H2-type" evidence="14">
    <location>
        <begin position="555"/>
        <end position="582"/>
    </location>
</feature>
<sequence length="614" mass="71090">MKQLDPLVDLNLEKGPDETFVPGEFPGCLASKQIKPDPEGGQAKDWEGQGQESLKARRLPHSVGGQRNSDPWDDAKTFLISFEQVAEACQWPKAEWMARLLPALTGSAREAFNGLETRDQEDYGKVKAAILRWAAFKMEAQRQHFRRFRYQEIEDPQRVYRRLRELCHQWLKPERHTKEQIVELLILEQFLAILPPEIQSWVRECDPENWVQTTDLREDFLMSQQEAETWKRQVPVSSKDRIGDTRNPVKEVLFVENEEHIFRDRRSTHPDDENSRCSHPVSFPPPEGQDFVETGPNEGSVDFELAVHFTEGECPSLDPAPKAFYKQILQDGREQGTSLDQLTATEIKEETLQPGSPEMKGDHQTESSCEEGFVKPLLQKGDADLENTEGTTLPRRWLWEDGQTLNQHLTHISEQCPECGEQFYPQPPMIKRRMTHTDVKLTEQHNVHAKEETFFSCPGCEKGFFAQERPGAPTGFGRRFREWIQPSQHPARRDGDKVYECSLCRKEFRRKRNLTAHQKTHTGERPYGCLQCGKSFSEKAKLIRHERVHTGEKPYACPACPKSFSQRETLLKHRRIHTGEKPYQCLIGEEDFGPRETLWQHHQIHPGRNFSNVL</sequence>
<evidence type="ECO:0000256" key="1">
    <source>
        <dbReference type="ARBA" id="ARBA00004123"/>
    </source>
</evidence>
<feature type="domain" description="SCAN box" evidence="15">
    <location>
        <begin position="142"/>
        <end position="220"/>
    </location>
</feature>
<dbReference type="GO" id="GO:0000978">
    <property type="term" value="F:RNA polymerase II cis-regulatory region sequence-specific DNA binding"/>
    <property type="evidence" value="ECO:0007669"/>
    <property type="project" value="TreeGrafter"/>
</dbReference>
<keyword evidence="6 12" id="KW-0863">Zinc-finger</keyword>
<keyword evidence="7" id="KW-0862">Zinc</keyword>
<proteinExistence type="inferred from homology"/>
<dbReference type="PANTHER" id="PTHR23226:SF379">
    <property type="entry name" value="C2H2-TYPE DOMAIN-CONTAINING PROTEIN"/>
    <property type="match status" value="1"/>
</dbReference>
<dbReference type="FunFam" id="3.30.160.60:FF:001498">
    <property type="entry name" value="Zinc finger protein 404"/>
    <property type="match status" value="1"/>
</dbReference>
<dbReference type="Proteomes" id="UP001652622">
    <property type="component" value="Unplaced"/>
</dbReference>
<feature type="compositionally biased region" description="Basic and acidic residues" evidence="13">
    <location>
        <begin position="264"/>
        <end position="276"/>
    </location>
</feature>
<evidence type="ECO:0000313" key="17">
    <source>
        <dbReference type="RefSeq" id="XP_034267950.1"/>
    </source>
</evidence>
<evidence type="ECO:0000256" key="10">
    <source>
        <dbReference type="ARBA" id="ARBA00023163"/>
    </source>
</evidence>
<evidence type="ECO:0000256" key="9">
    <source>
        <dbReference type="ARBA" id="ARBA00023125"/>
    </source>
</evidence>
<dbReference type="GO" id="GO:0005634">
    <property type="term" value="C:nucleus"/>
    <property type="evidence" value="ECO:0007669"/>
    <property type="project" value="UniProtKB-SubCell"/>
</dbReference>
<dbReference type="FunFam" id="3.30.160.60:FF:002343">
    <property type="entry name" value="Zinc finger protein 33A"/>
    <property type="match status" value="1"/>
</dbReference>
<dbReference type="GeneID" id="117662586"/>
<evidence type="ECO:0000256" key="5">
    <source>
        <dbReference type="ARBA" id="ARBA00022737"/>
    </source>
</evidence>
<dbReference type="InterPro" id="IPR003309">
    <property type="entry name" value="SCAN_dom"/>
</dbReference>
<dbReference type="InterPro" id="IPR013087">
    <property type="entry name" value="Znf_C2H2_type"/>
</dbReference>
<reference evidence="17" key="1">
    <citation type="submission" date="2025-08" db="UniProtKB">
        <authorList>
            <consortium name="RefSeq"/>
        </authorList>
    </citation>
    <scope>IDENTIFICATION</scope>
    <source>
        <tissue evidence="17">Blood</tissue>
    </source>
</reference>
<name>A0A6P9BIZ8_PANGU</name>
<keyword evidence="10" id="KW-0804">Transcription</keyword>
<dbReference type="Gene3D" id="1.10.4020.10">
    <property type="entry name" value="DNA breaking-rejoining enzymes"/>
    <property type="match status" value="1"/>
</dbReference>
<dbReference type="PROSITE" id="PS00028">
    <property type="entry name" value="ZINC_FINGER_C2H2_1"/>
    <property type="match status" value="3"/>
</dbReference>
<dbReference type="Gene3D" id="3.30.160.60">
    <property type="entry name" value="Classic Zinc Finger"/>
    <property type="match status" value="4"/>
</dbReference>
<evidence type="ECO:0000256" key="11">
    <source>
        <dbReference type="ARBA" id="ARBA00023242"/>
    </source>
</evidence>
<keyword evidence="9" id="KW-0238">DNA-binding</keyword>
<evidence type="ECO:0000256" key="2">
    <source>
        <dbReference type="ARBA" id="ARBA00006991"/>
    </source>
</evidence>
<evidence type="ECO:0000256" key="12">
    <source>
        <dbReference type="PROSITE-ProRule" id="PRU00042"/>
    </source>
</evidence>
<evidence type="ECO:0000256" key="4">
    <source>
        <dbReference type="ARBA" id="ARBA00022723"/>
    </source>
</evidence>
<keyword evidence="16" id="KW-1185">Reference proteome</keyword>
<evidence type="ECO:0000313" key="16">
    <source>
        <dbReference type="Proteomes" id="UP001652622"/>
    </source>
</evidence>
<dbReference type="SUPFAM" id="SSF47353">
    <property type="entry name" value="Retrovirus capsid dimerization domain-like"/>
    <property type="match status" value="1"/>
</dbReference>
<dbReference type="Pfam" id="PF00096">
    <property type="entry name" value="zf-C2H2"/>
    <property type="match status" value="3"/>
</dbReference>
<feature type="region of interest" description="Disordered" evidence="13">
    <location>
        <begin position="264"/>
        <end position="295"/>
    </location>
</feature>
<feature type="domain" description="C2H2-type" evidence="14">
    <location>
        <begin position="499"/>
        <end position="526"/>
    </location>
</feature>
<dbReference type="AlphaFoldDB" id="A0A6P9BIZ8"/>
<dbReference type="PANTHER" id="PTHR23226">
    <property type="entry name" value="ZINC FINGER AND SCAN DOMAIN-CONTAINING"/>
    <property type="match status" value="1"/>
</dbReference>
<feature type="domain" description="C2H2-type" evidence="14">
    <location>
        <begin position="527"/>
        <end position="554"/>
    </location>
</feature>
<dbReference type="GO" id="GO:0008270">
    <property type="term" value="F:zinc ion binding"/>
    <property type="evidence" value="ECO:0007669"/>
    <property type="project" value="UniProtKB-KW"/>
</dbReference>
<accession>A0A6P9BIZ8</accession>
<gene>
    <name evidence="17" type="primary">LOC117662586</name>
</gene>
<dbReference type="InterPro" id="IPR036236">
    <property type="entry name" value="Znf_C2H2_sf"/>
</dbReference>
<evidence type="ECO:0000256" key="6">
    <source>
        <dbReference type="ARBA" id="ARBA00022771"/>
    </source>
</evidence>
<dbReference type="RefSeq" id="XP_034267950.1">
    <property type="nucleotide sequence ID" value="XM_034412059.2"/>
</dbReference>
<feature type="compositionally biased region" description="Basic and acidic residues" evidence="13">
    <location>
        <begin position="34"/>
        <end position="47"/>
    </location>
</feature>
<comment type="subcellular location">
    <subcellularLocation>
        <location evidence="1">Nucleus</location>
    </subcellularLocation>
</comment>
<keyword evidence="3" id="KW-0597">Phosphoprotein</keyword>
<dbReference type="OMA" id="QRNSDPW"/>
<dbReference type="PROSITE" id="PS50804">
    <property type="entry name" value="SCAN_BOX"/>
    <property type="match status" value="1"/>
</dbReference>
<keyword evidence="4" id="KW-0479">Metal-binding</keyword>
<dbReference type="KEGG" id="pgut:117662586"/>
<dbReference type="SUPFAM" id="SSF57667">
    <property type="entry name" value="beta-beta-alpha zinc fingers"/>
    <property type="match status" value="2"/>
</dbReference>
<dbReference type="SMART" id="SM00431">
    <property type="entry name" value="SCAN"/>
    <property type="match status" value="1"/>
</dbReference>
<keyword evidence="5" id="KW-0677">Repeat</keyword>
<feature type="region of interest" description="Disordered" evidence="13">
    <location>
        <begin position="13"/>
        <end position="70"/>
    </location>
</feature>
<comment type="similarity">
    <text evidence="2">Belongs to the krueppel C2H2-type zinc-finger protein family.</text>
</comment>
<keyword evidence="8" id="KW-0805">Transcription regulation</keyword>
<protein>
    <submittedName>
        <fullName evidence="17">Zinc finger and SCAN domain-containing protein 12-like</fullName>
    </submittedName>
</protein>
<keyword evidence="11" id="KW-0539">Nucleus</keyword>
<dbReference type="InterPro" id="IPR038269">
    <property type="entry name" value="SCAN_sf"/>
</dbReference>
<evidence type="ECO:0000256" key="3">
    <source>
        <dbReference type="ARBA" id="ARBA00022553"/>
    </source>
</evidence>
<dbReference type="GO" id="GO:0000981">
    <property type="term" value="F:DNA-binding transcription factor activity, RNA polymerase II-specific"/>
    <property type="evidence" value="ECO:0007669"/>
    <property type="project" value="TreeGrafter"/>
</dbReference>
<dbReference type="Pfam" id="PF02023">
    <property type="entry name" value="SCAN"/>
    <property type="match status" value="1"/>
</dbReference>
<evidence type="ECO:0000256" key="13">
    <source>
        <dbReference type="SAM" id="MobiDB-lite"/>
    </source>
</evidence>
<evidence type="ECO:0000256" key="7">
    <source>
        <dbReference type="ARBA" id="ARBA00022833"/>
    </source>
</evidence>
<dbReference type="SMART" id="SM00355">
    <property type="entry name" value="ZnF_C2H2"/>
    <property type="match status" value="3"/>
</dbReference>